<reference evidence="1" key="1">
    <citation type="submission" date="2022-12" db="EMBL/GenBank/DDBJ databases">
        <authorList>
            <person name="Wang J."/>
        </authorList>
    </citation>
    <scope>NUCLEOTIDE SEQUENCE</scope>
    <source>
        <strain evidence="1">HY-45-18</strain>
    </source>
</reference>
<evidence type="ECO:0000313" key="2">
    <source>
        <dbReference type="Proteomes" id="UP001078443"/>
    </source>
</evidence>
<gene>
    <name evidence="1" type="ORF">OW763_14060</name>
</gene>
<dbReference type="EMBL" id="JAPQER010000007">
    <property type="protein sequence ID" value="MCY6485454.1"/>
    <property type="molecule type" value="Genomic_DNA"/>
</dbReference>
<dbReference type="RefSeq" id="WP_268041794.1">
    <property type="nucleotide sequence ID" value="NZ_JAPQER010000007.1"/>
</dbReference>
<accession>A0ABT4D2K3</accession>
<sequence>MSTFANNLYTHPLPKNTKILSKDKEVGLLVCNGNHCDYRASMMLSTKLSKNYILAYYKSASVPTADKNIDKDDVKVTVEILNQRDKLGNLIFKIEIFDDGYPAGFDLRCN</sequence>
<dbReference type="Proteomes" id="UP001078443">
    <property type="component" value="Unassembled WGS sequence"/>
</dbReference>
<keyword evidence="2" id="KW-1185">Reference proteome</keyword>
<evidence type="ECO:0000313" key="1">
    <source>
        <dbReference type="EMBL" id="MCY6485454.1"/>
    </source>
</evidence>
<organism evidence="1 2">
    <name type="scientific">Clostridium aestuarii</name>
    <dbReference type="NCBI Taxonomy" id="338193"/>
    <lineage>
        <taxon>Bacteria</taxon>
        <taxon>Bacillati</taxon>
        <taxon>Bacillota</taxon>
        <taxon>Clostridia</taxon>
        <taxon>Eubacteriales</taxon>
        <taxon>Clostridiaceae</taxon>
        <taxon>Clostridium</taxon>
    </lineage>
</organism>
<name>A0ABT4D2K3_9CLOT</name>
<comment type="caution">
    <text evidence="1">The sequence shown here is derived from an EMBL/GenBank/DDBJ whole genome shotgun (WGS) entry which is preliminary data.</text>
</comment>
<proteinExistence type="predicted"/>
<protein>
    <submittedName>
        <fullName evidence="1">Uncharacterized protein</fullName>
    </submittedName>
</protein>